<dbReference type="SUPFAM" id="SSF75304">
    <property type="entry name" value="Amidase signature (AS) enzymes"/>
    <property type="match status" value="1"/>
</dbReference>
<dbReference type="InterPro" id="IPR023631">
    <property type="entry name" value="Amidase_dom"/>
</dbReference>
<evidence type="ECO:0000313" key="3">
    <source>
        <dbReference type="Proteomes" id="UP001596524"/>
    </source>
</evidence>
<dbReference type="InterPro" id="IPR020556">
    <property type="entry name" value="Amidase_CS"/>
</dbReference>
<dbReference type="Pfam" id="PF01425">
    <property type="entry name" value="Amidase"/>
    <property type="match status" value="1"/>
</dbReference>
<dbReference type="RefSeq" id="WP_255893048.1">
    <property type="nucleotide sequence ID" value="NZ_JAFMZM010000008.1"/>
</dbReference>
<dbReference type="Proteomes" id="UP001596524">
    <property type="component" value="Unassembled WGS sequence"/>
</dbReference>
<name>A0ABW2N783_9ACTN</name>
<dbReference type="InterPro" id="IPR036928">
    <property type="entry name" value="AS_sf"/>
</dbReference>
<comment type="caution">
    <text evidence="2">The sequence shown here is derived from an EMBL/GenBank/DDBJ whole genome shotgun (WGS) entry which is preliminary data.</text>
</comment>
<dbReference type="NCBIfam" id="NF005686">
    <property type="entry name" value="PRK07486.1"/>
    <property type="match status" value="1"/>
</dbReference>
<reference evidence="3" key="1">
    <citation type="journal article" date="2019" name="Int. J. Syst. Evol. Microbiol.">
        <title>The Global Catalogue of Microorganisms (GCM) 10K type strain sequencing project: providing services to taxonomists for standard genome sequencing and annotation.</title>
        <authorList>
            <consortium name="The Broad Institute Genomics Platform"/>
            <consortium name="The Broad Institute Genome Sequencing Center for Infectious Disease"/>
            <person name="Wu L."/>
            <person name="Ma J."/>
        </authorList>
    </citation>
    <scope>NUCLEOTIDE SEQUENCE [LARGE SCALE GENOMIC DNA]</scope>
    <source>
        <strain evidence="3">FCH27</strain>
    </source>
</reference>
<proteinExistence type="predicted"/>
<dbReference type="Gene3D" id="3.90.1300.10">
    <property type="entry name" value="Amidase signature (AS) domain"/>
    <property type="match status" value="1"/>
</dbReference>
<dbReference type="InterPro" id="IPR000120">
    <property type="entry name" value="Amidase"/>
</dbReference>
<dbReference type="PROSITE" id="PS00571">
    <property type="entry name" value="AMIDASES"/>
    <property type="match status" value="1"/>
</dbReference>
<evidence type="ECO:0000259" key="1">
    <source>
        <dbReference type="Pfam" id="PF01425"/>
    </source>
</evidence>
<dbReference type="PANTHER" id="PTHR11895:SF76">
    <property type="entry name" value="INDOLEACETAMIDE HYDROLASE"/>
    <property type="match status" value="1"/>
</dbReference>
<evidence type="ECO:0000313" key="2">
    <source>
        <dbReference type="EMBL" id="MFC7362304.1"/>
    </source>
</evidence>
<dbReference type="PANTHER" id="PTHR11895">
    <property type="entry name" value="TRANSAMIDASE"/>
    <property type="match status" value="1"/>
</dbReference>
<keyword evidence="3" id="KW-1185">Reference proteome</keyword>
<sequence>MTDLSVESTARAQAAAVRGGDISARELLDLHLSRIAERNPELNAIVSLDEERAREAAADADQAYASGAFVGPLHGLPFAVKDTHALKGWRTTYGSPIHADWVADHDDLLVERIHRAGAVFVGKTNVPEFAAGSHTFNTVFGVTRNPVDPTRSAGGSSGGAACALAAGMVPLADGSDMGGSLRNPASFCGVVGMRPSLGRVPEWPLYNQWETTSVSGPLARNVGDLALLLSVLAGPDARAPQALGDPGAAFAPPLAPSSLAGLRVACSVDLGGALVVDHEVADLVRASAARLSDAGAAVTEAHPDLSLADDTFRTLRAWHFQAKLGPLLAEHPSSFKPSLEANIRAGESLTGADVARAYTQRTALSETMRLFFGDHDVLLLPTSQVPPFPVEQEFPESINGQEMPDYLAWMRSAYFITVTGCPAISVPAGTTADGLPVGIQLVARHGADRALLEVAAAVEALLAASSGG</sequence>
<feature type="domain" description="Amidase" evidence="1">
    <location>
        <begin position="26"/>
        <end position="452"/>
    </location>
</feature>
<gene>
    <name evidence="2" type="ORF">ACFQO6_18690</name>
</gene>
<organism evidence="2 3">
    <name type="scientific">Nocardioides astragali</name>
    <dbReference type="NCBI Taxonomy" id="1776736"/>
    <lineage>
        <taxon>Bacteria</taxon>
        <taxon>Bacillati</taxon>
        <taxon>Actinomycetota</taxon>
        <taxon>Actinomycetes</taxon>
        <taxon>Propionibacteriales</taxon>
        <taxon>Nocardioidaceae</taxon>
        <taxon>Nocardioides</taxon>
    </lineage>
</organism>
<dbReference type="EMBL" id="JBHTCH010000023">
    <property type="protein sequence ID" value="MFC7362304.1"/>
    <property type="molecule type" value="Genomic_DNA"/>
</dbReference>
<accession>A0ABW2N783</accession>
<protein>
    <submittedName>
        <fullName evidence="2">Amidase</fullName>
    </submittedName>
</protein>